<feature type="transmembrane region" description="Helical" evidence="1">
    <location>
        <begin position="143"/>
        <end position="164"/>
    </location>
</feature>
<keyword evidence="1" id="KW-0812">Transmembrane</keyword>
<dbReference type="EMBL" id="FNRF01000005">
    <property type="protein sequence ID" value="SEA78873.1"/>
    <property type="molecule type" value="Genomic_DNA"/>
</dbReference>
<protein>
    <recommendedName>
        <fullName evidence="2">DUF418 domain-containing protein</fullName>
    </recommendedName>
</protein>
<feature type="transmembrane region" description="Helical" evidence="1">
    <location>
        <begin position="332"/>
        <end position="350"/>
    </location>
</feature>
<feature type="transmembrane region" description="Helical" evidence="1">
    <location>
        <begin position="268"/>
        <end position="288"/>
    </location>
</feature>
<dbReference type="RefSeq" id="WP_074761849.1">
    <property type="nucleotide sequence ID" value="NZ_FNRF01000005.1"/>
</dbReference>
<keyword evidence="1" id="KW-1133">Transmembrane helix</keyword>
<proteinExistence type="predicted"/>
<feature type="transmembrane region" description="Helical" evidence="1">
    <location>
        <begin position="97"/>
        <end position="114"/>
    </location>
</feature>
<evidence type="ECO:0000259" key="2">
    <source>
        <dbReference type="Pfam" id="PF04235"/>
    </source>
</evidence>
<feature type="transmembrane region" description="Helical" evidence="1">
    <location>
        <begin position="309"/>
        <end position="326"/>
    </location>
</feature>
<dbReference type="OrthoDB" id="9807744at2"/>
<evidence type="ECO:0000313" key="4">
    <source>
        <dbReference type="Proteomes" id="UP000182257"/>
    </source>
</evidence>
<evidence type="ECO:0000256" key="1">
    <source>
        <dbReference type="SAM" id="Phobius"/>
    </source>
</evidence>
<accession>A0A1H4E1F8</accession>
<dbReference type="Proteomes" id="UP000182257">
    <property type="component" value="Unassembled WGS sequence"/>
</dbReference>
<dbReference type="PANTHER" id="PTHR30590:SF2">
    <property type="entry name" value="INNER MEMBRANE PROTEIN"/>
    <property type="match status" value="1"/>
</dbReference>
<name>A0A1H4E1F8_XYLRU</name>
<sequence>MEFYKTRQLANTRIDVADALRGIAVAGIILYHSVEHFNIFTQEPIVHTLPTDQGIADVLAWLLSGKMYGIFAMLFGLSFFIMNDNQQQKGKNFSGRFAWRMCLLFLFGVVNVAFYDGDILMPYALYGLMLIPISYLPSKWVWAIIVLLAIQPVELFCLLTGQTIDHSTLWELYGQINSAHEHGTFWQNTLTNLRYGFEVNMRFNVFSGRMTQLLCLFIIGMQLGRQRMFYNEGRNLQIWHQLLWRSALVVVVMSIVDYSEIASWLNPIYNLTILMMIVSAIVSAWYASEGVRKVLHHLCIFGRMSLTNYLLQSVIGCFIFCGYGLACYRWLGITYAVMIGVGMVMVQYLFCRWWFSKHQRGPLEGLWRKLTWL</sequence>
<dbReference type="InterPro" id="IPR007349">
    <property type="entry name" value="DUF418"/>
</dbReference>
<evidence type="ECO:0000313" key="3">
    <source>
        <dbReference type="EMBL" id="SEA78873.1"/>
    </source>
</evidence>
<feature type="transmembrane region" description="Helical" evidence="1">
    <location>
        <begin position="203"/>
        <end position="221"/>
    </location>
</feature>
<dbReference type="AlphaFoldDB" id="A0A1H4E1F8"/>
<dbReference type="InterPro" id="IPR052529">
    <property type="entry name" value="Bact_Transport_Assoc"/>
</dbReference>
<organism evidence="3 4">
    <name type="scientific">Xylanibacter ruminicola</name>
    <name type="common">Prevotella ruminicola</name>
    <dbReference type="NCBI Taxonomy" id="839"/>
    <lineage>
        <taxon>Bacteria</taxon>
        <taxon>Pseudomonadati</taxon>
        <taxon>Bacteroidota</taxon>
        <taxon>Bacteroidia</taxon>
        <taxon>Bacteroidales</taxon>
        <taxon>Prevotellaceae</taxon>
        <taxon>Xylanibacter</taxon>
    </lineage>
</organism>
<reference evidence="3 4" key="1">
    <citation type="submission" date="2016-10" db="EMBL/GenBank/DDBJ databases">
        <authorList>
            <person name="de Groot N.N."/>
        </authorList>
    </citation>
    <scope>NUCLEOTIDE SEQUENCE [LARGE SCALE GENOMIC DNA]</scope>
    <source>
        <strain evidence="3 4">D31d</strain>
    </source>
</reference>
<feature type="domain" description="DUF418" evidence="2">
    <location>
        <begin position="223"/>
        <end position="373"/>
    </location>
</feature>
<gene>
    <name evidence="3" type="ORF">SAMN05216462_2522</name>
</gene>
<feature type="transmembrane region" description="Helical" evidence="1">
    <location>
        <begin position="67"/>
        <end position="85"/>
    </location>
</feature>
<dbReference type="PANTHER" id="PTHR30590">
    <property type="entry name" value="INNER MEMBRANE PROTEIN"/>
    <property type="match status" value="1"/>
</dbReference>
<keyword evidence="1" id="KW-0472">Membrane</keyword>
<dbReference type="Pfam" id="PF04235">
    <property type="entry name" value="DUF418"/>
    <property type="match status" value="1"/>
</dbReference>